<name>A0A813BQT3_9DINO</name>
<gene>
    <name evidence="1" type="primary">Catsper1</name>
    <name evidence="1" type="ORF">SNEC2469_LOCUS31004</name>
</gene>
<dbReference type="EMBL" id="CAJNJA010073782">
    <property type="protein sequence ID" value="CAE7910768.1"/>
    <property type="molecule type" value="Genomic_DNA"/>
</dbReference>
<sequence length="293" mass="32128">RCCSGLREPGFVLRAVEAPPLEASKFAASVVVRLAGNPENMDIIQVALNDSMVVVGAMCKGRFGLGPGRTPIGWEIFVEQTGVTNAYLQQGWEMLTPAEGASQLGVFDPEVDRMIAEGAVDWVWFSPPEAAFVGRCGTGGDHDHLRPDPKIEYHYACWARTLGLAEKLIHCGGHFVIQHPRCSKAWRLRSTELFLRNEGVKRYRWDACAYVSDAPRAHVSAGGPQYSNLLLSNAPWLGSAVKQCPRDHTHAPTRPGQHIRSRPYPVEFCRQLVASHAAREGRASSTEPGGSVF</sequence>
<dbReference type="Proteomes" id="UP000601435">
    <property type="component" value="Unassembled WGS sequence"/>
</dbReference>
<keyword evidence="2" id="KW-1185">Reference proteome</keyword>
<organism evidence="1 2">
    <name type="scientific">Symbiodinium necroappetens</name>
    <dbReference type="NCBI Taxonomy" id="1628268"/>
    <lineage>
        <taxon>Eukaryota</taxon>
        <taxon>Sar</taxon>
        <taxon>Alveolata</taxon>
        <taxon>Dinophyceae</taxon>
        <taxon>Suessiales</taxon>
        <taxon>Symbiodiniaceae</taxon>
        <taxon>Symbiodinium</taxon>
    </lineage>
</organism>
<feature type="non-terminal residue" evidence="1">
    <location>
        <position position="1"/>
    </location>
</feature>
<comment type="caution">
    <text evidence="1">The sequence shown here is derived from an EMBL/GenBank/DDBJ whole genome shotgun (WGS) entry which is preliminary data.</text>
</comment>
<evidence type="ECO:0000313" key="2">
    <source>
        <dbReference type="Proteomes" id="UP000601435"/>
    </source>
</evidence>
<accession>A0A813BQT3</accession>
<evidence type="ECO:0000313" key="1">
    <source>
        <dbReference type="EMBL" id="CAE7910768.1"/>
    </source>
</evidence>
<reference evidence="1" key="1">
    <citation type="submission" date="2021-02" db="EMBL/GenBank/DDBJ databases">
        <authorList>
            <person name="Dougan E. K."/>
            <person name="Rhodes N."/>
            <person name="Thang M."/>
            <person name="Chan C."/>
        </authorList>
    </citation>
    <scope>NUCLEOTIDE SEQUENCE</scope>
</reference>
<proteinExistence type="predicted"/>
<protein>
    <submittedName>
        <fullName evidence="1">Catsper1 protein</fullName>
    </submittedName>
</protein>
<dbReference type="AlphaFoldDB" id="A0A813BQT3"/>